<evidence type="ECO:0000256" key="23">
    <source>
        <dbReference type="PIRNR" id="PIRNR001563"/>
    </source>
</evidence>
<accession>A0A5C4RW64</accession>
<evidence type="ECO:0000256" key="18">
    <source>
        <dbReference type="ARBA" id="ARBA00032510"/>
    </source>
</evidence>
<dbReference type="OrthoDB" id="9809356at2"/>
<keyword evidence="12 23" id="KW-0547">Nucleotide-binding</keyword>
<evidence type="ECO:0000256" key="9">
    <source>
        <dbReference type="ARBA" id="ARBA00019357"/>
    </source>
</evidence>
<dbReference type="EC" id="6.3.2.17" evidence="8"/>
<dbReference type="InterPro" id="IPR018109">
    <property type="entry name" value="Folylpolyglutamate_synth_CS"/>
</dbReference>
<keyword evidence="10 23" id="KW-0436">Ligase</keyword>
<dbReference type="PROSITE" id="PS01012">
    <property type="entry name" value="FOLYLPOLYGLU_SYNT_2"/>
    <property type="match status" value="1"/>
</dbReference>
<comment type="catalytic activity">
    <reaction evidence="21">
        <text>(6R)-5,10-methylenetetrahydrofolyl-(gamma-L-Glu)(n) + L-glutamate + ATP = (6R)-5,10-methylenetetrahydrofolyl-(gamma-L-Glu)(n+1) + ADP + phosphate + H(+)</text>
        <dbReference type="Rhea" id="RHEA:51912"/>
        <dbReference type="Rhea" id="RHEA-COMP:13257"/>
        <dbReference type="Rhea" id="RHEA-COMP:13258"/>
        <dbReference type="ChEBI" id="CHEBI:15378"/>
        <dbReference type="ChEBI" id="CHEBI:29985"/>
        <dbReference type="ChEBI" id="CHEBI:30616"/>
        <dbReference type="ChEBI" id="CHEBI:43474"/>
        <dbReference type="ChEBI" id="CHEBI:136572"/>
        <dbReference type="ChEBI" id="CHEBI:456216"/>
        <dbReference type="EC" id="6.3.2.17"/>
    </reaction>
</comment>
<keyword evidence="15" id="KW-0289">Folate biosynthesis</keyword>
<evidence type="ECO:0000256" key="17">
    <source>
        <dbReference type="ARBA" id="ARBA00030592"/>
    </source>
</evidence>
<evidence type="ECO:0000313" key="27">
    <source>
        <dbReference type="Proteomes" id="UP000305760"/>
    </source>
</evidence>
<dbReference type="Pfam" id="PF08245">
    <property type="entry name" value="Mur_ligase_M"/>
    <property type="match status" value="1"/>
</dbReference>
<evidence type="ECO:0000256" key="7">
    <source>
        <dbReference type="ARBA" id="ARBA00013023"/>
    </source>
</evidence>
<dbReference type="GO" id="GO:0005737">
    <property type="term" value="C:cytoplasm"/>
    <property type="evidence" value="ECO:0007669"/>
    <property type="project" value="TreeGrafter"/>
</dbReference>
<evidence type="ECO:0000256" key="2">
    <source>
        <dbReference type="ARBA" id="ARBA00002714"/>
    </source>
</evidence>
<feature type="domain" description="Mur ligase C-terminal" evidence="24">
    <location>
        <begin position="283"/>
        <end position="405"/>
    </location>
</feature>
<dbReference type="Proteomes" id="UP000305760">
    <property type="component" value="Unassembled WGS sequence"/>
</dbReference>
<evidence type="ECO:0000256" key="15">
    <source>
        <dbReference type="ARBA" id="ARBA00022909"/>
    </source>
</evidence>
<comment type="function">
    <text evidence="2">Functions in two distinct reactions of the de novo folate biosynthetic pathway. Catalyzes the addition of a glutamate residue to dihydropteroate (7,8-dihydropteroate or H2Pte) to form dihydrofolate (7,8-dihydrofolate monoglutamate or H2Pte-Glu). Also catalyzes successive additions of L-glutamate to tetrahydrofolate or 10-formyltetrahydrofolate or 5,10-methylenetetrahydrofolate, leading to folylpolyglutamate derivatives.</text>
</comment>
<dbReference type="InterPro" id="IPR036565">
    <property type="entry name" value="Mur-like_cat_sf"/>
</dbReference>
<name>A0A5C4RW64_9GAMM</name>
<dbReference type="AlphaFoldDB" id="A0A5C4RW64"/>
<evidence type="ECO:0000256" key="20">
    <source>
        <dbReference type="ARBA" id="ARBA00047808"/>
    </source>
</evidence>
<comment type="pathway">
    <text evidence="4">Cofactor biosynthesis; tetrahydrofolylpolyglutamate biosynthesis.</text>
</comment>
<evidence type="ECO:0000256" key="14">
    <source>
        <dbReference type="ARBA" id="ARBA00022842"/>
    </source>
</evidence>
<evidence type="ECO:0000256" key="12">
    <source>
        <dbReference type="ARBA" id="ARBA00022741"/>
    </source>
</evidence>
<dbReference type="GO" id="GO:0046656">
    <property type="term" value="P:folic acid biosynthetic process"/>
    <property type="evidence" value="ECO:0007669"/>
    <property type="project" value="UniProtKB-KW"/>
</dbReference>
<evidence type="ECO:0000256" key="6">
    <source>
        <dbReference type="ARBA" id="ARBA00011245"/>
    </source>
</evidence>
<keyword evidence="27" id="KW-1185">Reference proteome</keyword>
<dbReference type="SUPFAM" id="SSF53623">
    <property type="entry name" value="MurD-like peptide ligases, catalytic domain"/>
    <property type="match status" value="1"/>
</dbReference>
<comment type="catalytic activity">
    <reaction evidence="19">
        <text>(6S)-5,6,7,8-tetrahydrofolyl-(gamma-L-Glu)(n) + L-glutamate + ATP = (6S)-5,6,7,8-tetrahydrofolyl-(gamma-L-Glu)(n+1) + ADP + phosphate + H(+)</text>
        <dbReference type="Rhea" id="RHEA:10580"/>
        <dbReference type="Rhea" id="RHEA-COMP:14738"/>
        <dbReference type="Rhea" id="RHEA-COMP:14740"/>
        <dbReference type="ChEBI" id="CHEBI:15378"/>
        <dbReference type="ChEBI" id="CHEBI:29985"/>
        <dbReference type="ChEBI" id="CHEBI:30616"/>
        <dbReference type="ChEBI" id="CHEBI:43474"/>
        <dbReference type="ChEBI" id="CHEBI:141005"/>
        <dbReference type="ChEBI" id="CHEBI:456216"/>
        <dbReference type="EC" id="6.3.2.17"/>
    </reaction>
</comment>
<evidence type="ECO:0000313" key="26">
    <source>
        <dbReference type="EMBL" id="TNJ35274.1"/>
    </source>
</evidence>
<dbReference type="InterPro" id="IPR036615">
    <property type="entry name" value="Mur_ligase_C_dom_sf"/>
</dbReference>
<feature type="domain" description="Mur ligase central" evidence="25">
    <location>
        <begin position="46"/>
        <end position="197"/>
    </location>
</feature>
<evidence type="ECO:0000256" key="10">
    <source>
        <dbReference type="ARBA" id="ARBA00022598"/>
    </source>
</evidence>
<evidence type="ECO:0000256" key="21">
    <source>
        <dbReference type="ARBA" id="ARBA00049035"/>
    </source>
</evidence>
<dbReference type="PIRSF" id="PIRSF001563">
    <property type="entry name" value="Folylpolyglu_synth"/>
    <property type="match status" value="1"/>
</dbReference>
<dbReference type="EC" id="6.3.2.12" evidence="7"/>
<comment type="subunit">
    <text evidence="6">Monomer.</text>
</comment>
<dbReference type="Gene3D" id="3.90.190.20">
    <property type="entry name" value="Mur ligase, C-terminal domain"/>
    <property type="match status" value="1"/>
</dbReference>
<protein>
    <recommendedName>
        <fullName evidence="9">Dihydrofolate synthase/folylpolyglutamate synthase</fullName>
        <ecNumber evidence="7">6.3.2.12</ecNumber>
        <ecNumber evidence="8">6.3.2.17</ecNumber>
    </recommendedName>
    <alternativeName>
        <fullName evidence="18">Folylpoly-gamma-glutamate synthetase-dihydrofolate synthetase</fullName>
    </alternativeName>
    <alternativeName>
        <fullName evidence="16">Folylpolyglutamate synthetase</fullName>
    </alternativeName>
    <alternativeName>
        <fullName evidence="17">Tetrahydrofolylpolyglutamate synthase</fullName>
    </alternativeName>
</protein>
<dbReference type="GO" id="GO:0004326">
    <property type="term" value="F:tetrahydrofolylpolyglutamate synthase activity"/>
    <property type="evidence" value="ECO:0007669"/>
    <property type="project" value="UniProtKB-EC"/>
</dbReference>
<evidence type="ECO:0000256" key="1">
    <source>
        <dbReference type="ARBA" id="ARBA00001946"/>
    </source>
</evidence>
<evidence type="ECO:0000256" key="19">
    <source>
        <dbReference type="ARBA" id="ARBA00047493"/>
    </source>
</evidence>
<reference evidence="26 27" key="1">
    <citation type="submission" date="2019-03" db="EMBL/GenBank/DDBJ databases">
        <title>Arenimonas daejeonensis sp. nov., isolated from compost.</title>
        <authorList>
            <person name="Jeon C.O."/>
        </authorList>
    </citation>
    <scope>NUCLEOTIDE SEQUENCE [LARGE SCALE GENOMIC DNA]</scope>
    <source>
        <strain evidence="26 27">R29</strain>
    </source>
</reference>
<evidence type="ECO:0000256" key="5">
    <source>
        <dbReference type="ARBA" id="ARBA00008276"/>
    </source>
</evidence>
<dbReference type="PANTHER" id="PTHR11136:SF0">
    <property type="entry name" value="DIHYDROFOLATE SYNTHETASE-RELATED"/>
    <property type="match status" value="1"/>
</dbReference>
<evidence type="ECO:0000256" key="3">
    <source>
        <dbReference type="ARBA" id="ARBA00004799"/>
    </source>
</evidence>
<comment type="catalytic activity">
    <reaction evidence="22">
        <text>7,8-dihydropteroate + L-glutamate + ATP = 7,8-dihydrofolate + ADP + phosphate + H(+)</text>
        <dbReference type="Rhea" id="RHEA:23584"/>
        <dbReference type="ChEBI" id="CHEBI:15378"/>
        <dbReference type="ChEBI" id="CHEBI:17839"/>
        <dbReference type="ChEBI" id="CHEBI:29985"/>
        <dbReference type="ChEBI" id="CHEBI:30616"/>
        <dbReference type="ChEBI" id="CHEBI:43474"/>
        <dbReference type="ChEBI" id="CHEBI:57451"/>
        <dbReference type="ChEBI" id="CHEBI:456216"/>
        <dbReference type="EC" id="6.3.2.12"/>
    </reaction>
</comment>
<dbReference type="GO" id="GO:0046872">
    <property type="term" value="F:metal ion binding"/>
    <property type="evidence" value="ECO:0007669"/>
    <property type="project" value="UniProtKB-KW"/>
</dbReference>
<dbReference type="GO" id="GO:0046654">
    <property type="term" value="P:tetrahydrofolate biosynthetic process"/>
    <property type="evidence" value="ECO:0007669"/>
    <property type="project" value="UniProtKB-UniPathway"/>
</dbReference>
<evidence type="ECO:0000256" key="13">
    <source>
        <dbReference type="ARBA" id="ARBA00022840"/>
    </source>
</evidence>
<comment type="similarity">
    <text evidence="5 23">Belongs to the folylpolyglutamate synthase family.</text>
</comment>
<dbReference type="PANTHER" id="PTHR11136">
    <property type="entry name" value="FOLYLPOLYGLUTAMATE SYNTHASE-RELATED"/>
    <property type="match status" value="1"/>
</dbReference>
<proteinExistence type="inferred from homology"/>
<evidence type="ECO:0000256" key="8">
    <source>
        <dbReference type="ARBA" id="ARBA00013025"/>
    </source>
</evidence>
<dbReference type="EMBL" id="SMDR01000001">
    <property type="protein sequence ID" value="TNJ35274.1"/>
    <property type="molecule type" value="Genomic_DNA"/>
</dbReference>
<comment type="cofactor">
    <cofactor evidence="1">
        <name>Mg(2+)</name>
        <dbReference type="ChEBI" id="CHEBI:18420"/>
    </cofactor>
</comment>
<keyword evidence="13 23" id="KW-0067">ATP-binding</keyword>
<dbReference type="Gene3D" id="3.40.1190.10">
    <property type="entry name" value="Mur-like, catalytic domain"/>
    <property type="match status" value="1"/>
</dbReference>
<sequence>MNRTLAQWLDYQQSVHPKSIDMGLERVGEVARRLGLGRPGRAVVTVGGTNGKGSTVAFLEAIARAAGLKVGAYTSPHLRRYNERVRVDGADADDAALVAAFERIEAARGEIPLTYFEFGTLAALLLFEAAGLDLAILEVGLGGRLDATNIIDPDVAVITTVDLDHQDYLGDDRESIGAEKAGILRAGRPAVLAEKDPPSSVLRRAYAIGAFAIRGHSDYLIDVIEGGWRWREPGYQIDLPEPALEAPAQRGNAAAAIAALRALDLPIPDAAIREGVRSARVPGRLQRLPGRPERVLDVAHNPQGARQLAEWLAAHPKSTVAVFSALADKDLAGISAPVAPYLQGWHLGPITDAGPRGLAVEELARRLAEHLPAEILHPHRSLAEALAAATRAAGPDGRVLVFGSFHTVAEALAAD</sequence>
<dbReference type="InterPro" id="IPR001645">
    <property type="entry name" value="Folylpolyglutamate_synth"/>
</dbReference>
<comment type="catalytic activity">
    <reaction evidence="20">
        <text>10-formyltetrahydrofolyl-(gamma-L-Glu)(n) + L-glutamate + ATP = 10-formyltetrahydrofolyl-(gamma-L-Glu)(n+1) + ADP + phosphate + H(+)</text>
        <dbReference type="Rhea" id="RHEA:51904"/>
        <dbReference type="Rhea" id="RHEA-COMP:13088"/>
        <dbReference type="Rhea" id="RHEA-COMP:14300"/>
        <dbReference type="ChEBI" id="CHEBI:15378"/>
        <dbReference type="ChEBI" id="CHEBI:29985"/>
        <dbReference type="ChEBI" id="CHEBI:30616"/>
        <dbReference type="ChEBI" id="CHEBI:43474"/>
        <dbReference type="ChEBI" id="CHEBI:134413"/>
        <dbReference type="ChEBI" id="CHEBI:456216"/>
        <dbReference type="EC" id="6.3.2.17"/>
    </reaction>
</comment>
<dbReference type="InterPro" id="IPR013221">
    <property type="entry name" value="Mur_ligase_cen"/>
</dbReference>
<evidence type="ECO:0000256" key="4">
    <source>
        <dbReference type="ARBA" id="ARBA00005150"/>
    </source>
</evidence>
<dbReference type="NCBIfam" id="NF008101">
    <property type="entry name" value="PRK10846.1"/>
    <property type="match status" value="1"/>
</dbReference>
<evidence type="ECO:0000259" key="25">
    <source>
        <dbReference type="Pfam" id="PF08245"/>
    </source>
</evidence>
<dbReference type="GO" id="GO:0008841">
    <property type="term" value="F:dihydrofolate synthase activity"/>
    <property type="evidence" value="ECO:0007669"/>
    <property type="project" value="UniProtKB-EC"/>
</dbReference>
<organism evidence="26 27">
    <name type="scientific">Arenimonas terrae</name>
    <dbReference type="NCBI Taxonomy" id="2546226"/>
    <lineage>
        <taxon>Bacteria</taxon>
        <taxon>Pseudomonadati</taxon>
        <taxon>Pseudomonadota</taxon>
        <taxon>Gammaproteobacteria</taxon>
        <taxon>Lysobacterales</taxon>
        <taxon>Lysobacteraceae</taxon>
        <taxon>Arenimonas</taxon>
    </lineage>
</organism>
<evidence type="ECO:0000256" key="16">
    <source>
        <dbReference type="ARBA" id="ARBA00030048"/>
    </source>
</evidence>
<dbReference type="InterPro" id="IPR004101">
    <property type="entry name" value="Mur_ligase_C"/>
</dbReference>
<comment type="caution">
    <text evidence="26">The sequence shown here is derived from an EMBL/GenBank/DDBJ whole genome shotgun (WGS) entry which is preliminary data.</text>
</comment>
<gene>
    <name evidence="26" type="primary">folC</name>
    <name evidence="26" type="ORF">E1B00_05825</name>
</gene>
<evidence type="ECO:0000256" key="22">
    <source>
        <dbReference type="ARBA" id="ARBA00049161"/>
    </source>
</evidence>
<dbReference type="Pfam" id="PF02875">
    <property type="entry name" value="Mur_ligase_C"/>
    <property type="match status" value="1"/>
</dbReference>
<dbReference type="NCBIfam" id="TIGR01499">
    <property type="entry name" value="folC"/>
    <property type="match status" value="1"/>
</dbReference>
<keyword evidence="11" id="KW-0479">Metal-binding</keyword>
<evidence type="ECO:0000256" key="11">
    <source>
        <dbReference type="ARBA" id="ARBA00022723"/>
    </source>
</evidence>
<evidence type="ECO:0000259" key="24">
    <source>
        <dbReference type="Pfam" id="PF02875"/>
    </source>
</evidence>
<dbReference type="SUPFAM" id="SSF53244">
    <property type="entry name" value="MurD-like peptide ligases, peptide-binding domain"/>
    <property type="match status" value="1"/>
</dbReference>
<keyword evidence="14" id="KW-0460">Magnesium</keyword>
<comment type="pathway">
    <text evidence="3">Cofactor biosynthesis; tetrahydrofolate biosynthesis; 7,8-dihydrofolate from 2-amino-4-hydroxy-6-hydroxymethyl-7,8-dihydropteridine diphosphate and 4-aminobenzoate: step 2/2.</text>
</comment>
<dbReference type="UniPathway" id="UPA00077">
    <property type="reaction ID" value="UER00157"/>
</dbReference>
<dbReference type="RefSeq" id="WP_139446553.1">
    <property type="nucleotide sequence ID" value="NZ_SMDR01000001.1"/>
</dbReference>
<dbReference type="FunFam" id="3.40.1190.10:FF:000004">
    <property type="entry name" value="Dihydrofolate synthase/folylpolyglutamate synthase"/>
    <property type="match status" value="1"/>
</dbReference>
<dbReference type="GO" id="GO:0005524">
    <property type="term" value="F:ATP binding"/>
    <property type="evidence" value="ECO:0007669"/>
    <property type="project" value="UniProtKB-KW"/>
</dbReference>